<dbReference type="EMBL" id="LR824559">
    <property type="protein sequence ID" value="CAH1642700.1"/>
    <property type="molecule type" value="Genomic_DNA"/>
</dbReference>
<gene>
    <name evidence="2" type="ORF">SPLIT_LOCUS8056</name>
</gene>
<feature type="compositionally biased region" description="Basic and acidic residues" evidence="1">
    <location>
        <begin position="592"/>
        <end position="602"/>
    </location>
</feature>
<feature type="region of interest" description="Disordered" evidence="1">
    <location>
        <begin position="592"/>
        <end position="718"/>
    </location>
</feature>
<feature type="region of interest" description="Disordered" evidence="1">
    <location>
        <begin position="336"/>
        <end position="409"/>
    </location>
</feature>
<evidence type="ECO:0000256" key="1">
    <source>
        <dbReference type="SAM" id="MobiDB-lite"/>
    </source>
</evidence>
<name>A0A9P0I9M9_SPOLI</name>
<feature type="compositionally biased region" description="Basic and acidic residues" evidence="1">
    <location>
        <begin position="166"/>
        <end position="195"/>
    </location>
</feature>
<dbReference type="AlphaFoldDB" id="A0A9P0I9M9"/>
<dbReference type="Proteomes" id="UP001153321">
    <property type="component" value="Chromosome 28"/>
</dbReference>
<proteinExistence type="predicted"/>
<feature type="region of interest" description="Disordered" evidence="1">
    <location>
        <begin position="90"/>
        <end position="110"/>
    </location>
</feature>
<organism evidence="2 3">
    <name type="scientific">Spodoptera littoralis</name>
    <name type="common">Egyptian cotton leafworm</name>
    <dbReference type="NCBI Taxonomy" id="7109"/>
    <lineage>
        <taxon>Eukaryota</taxon>
        <taxon>Metazoa</taxon>
        <taxon>Ecdysozoa</taxon>
        <taxon>Arthropoda</taxon>
        <taxon>Hexapoda</taxon>
        <taxon>Insecta</taxon>
        <taxon>Pterygota</taxon>
        <taxon>Neoptera</taxon>
        <taxon>Endopterygota</taxon>
        <taxon>Lepidoptera</taxon>
        <taxon>Glossata</taxon>
        <taxon>Ditrysia</taxon>
        <taxon>Noctuoidea</taxon>
        <taxon>Noctuidae</taxon>
        <taxon>Amphipyrinae</taxon>
        <taxon>Spodoptera</taxon>
    </lineage>
</organism>
<feature type="compositionally biased region" description="Basic and acidic residues" evidence="1">
    <location>
        <begin position="346"/>
        <end position="409"/>
    </location>
</feature>
<accession>A0A9P0I9M9</accession>
<protein>
    <submittedName>
        <fullName evidence="2">Uncharacterized protein</fullName>
    </submittedName>
</protein>
<evidence type="ECO:0000313" key="3">
    <source>
        <dbReference type="Proteomes" id="UP001153321"/>
    </source>
</evidence>
<feature type="region of interest" description="Disordered" evidence="1">
    <location>
        <begin position="264"/>
        <end position="293"/>
    </location>
</feature>
<feature type="compositionally biased region" description="Acidic residues" evidence="1">
    <location>
        <begin position="699"/>
        <end position="711"/>
    </location>
</feature>
<feature type="compositionally biased region" description="Basic and acidic residues" evidence="1">
    <location>
        <begin position="135"/>
        <end position="157"/>
    </location>
</feature>
<feature type="region of interest" description="Disordered" evidence="1">
    <location>
        <begin position="131"/>
        <end position="195"/>
    </location>
</feature>
<feature type="compositionally biased region" description="Acidic residues" evidence="1">
    <location>
        <begin position="645"/>
        <end position="655"/>
    </location>
</feature>
<reference evidence="2" key="1">
    <citation type="submission" date="2022-02" db="EMBL/GenBank/DDBJ databases">
        <authorList>
            <person name="King R."/>
        </authorList>
    </citation>
    <scope>NUCLEOTIDE SEQUENCE</scope>
</reference>
<keyword evidence="3" id="KW-1185">Reference proteome</keyword>
<feature type="compositionally biased region" description="Basic and acidic residues" evidence="1">
    <location>
        <begin position="610"/>
        <end position="644"/>
    </location>
</feature>
<feature type="region of interest" description="Disordered" evidence="1">
    <location>
        <begin position="564"/>
        <end position="583"/>
    </location>
</feature>
<feature type="compositionally biased region" description="Basic and acidic residues" evidence="1">
    <location>
        <begin position="281"/>
        <end position="293"/>
    </location>
</feature>
<evidence type="ECO:0000313" key="2">
    <source>
        <dbReference type="EMBL" id="CAH1642700.1"/>
    </source>
</evidence>
<sequence>MSAIPIPRKTSSETYDVDGFIDQLLASRKFDELTEVFADKTAYKIKNLDNPPTTRTDIERIRWSKKSHKNTDKEQFKDDHTQTELISIKLRDDDTHSKESRKRKPIISLKDGEVSPNENLRLKYKYLTKNAKTKNSTDHNRVMILEKKDNNEEHALNDNENDDLKEEAKNEDQNDSNGSHEKHEQYHNDRDGDLHYKNAKIDHVRDKEDHKYEHSFQEDLNKSENFHLQMDDNAKDGTHPNEEHTDRVRPEFKIKAYSVEHEHAHNTSDEISEENFQGVASDEKSHEEIDHRKEVTLVREPTTTSFKVEAVTNVTNSTIQKDHTNDDMIGTAHFRAQVSEEQVQAKSEEKERRIRNLPDSELKKLLKQHPTDKEMRTLNDKLEFTQVKQDSEKPGETERNQKDKLEKEKREREVLEKILKDRLEEEERLRNAAVIYERSEREQRALFGIPENEESVEEIPSDHVIMGDDININEKPRHILEKEIQEESKRQEKQHAEWAKKVEKELEEHKENMKKESDKYHKEEQERLNKVLKDKEKYEAEMAESSKAYVAANLEQANKVLKEKAKNDEMMKEESDNHEKHQYDRLKELLKEKAKHEEEMKQESMLLAKQAKERAEEEQINTKEKQRQYRDQKEYENKLERKINEDDESSIESESEVDKQTELQAIPGSKPSFNKVNIKPYKNIEDEYNNRIAESESAANDDDQSSGEDELVIMSSTTNPIIRKEGNKEYAFVQNPEYAEYHEAYAKMQKEHPFNPADFLK</sequence>